<feature type="domain" description="Tr-type G" evidence="2">
    <location>
        <begin position="4"/>
        <end position="183"/>
    </location>
</feature>
<evidence type="ECO:0000259" key="2">
    <source>
        <dbReference type="PROSITE" id="PS51722"/>
    </source>
</evidence>
<keyword evidence="1" id="KW-0175">Coiled coil</keyword>
<name>A0A7C1S9S7_UNCKA</name>
<dbReference type="AlphaFoldDB" id="A0A7C1S9S7"/>
<organism evidence="3">
    <name type="scientific">candidate division WWE3 bacterium</name>
    <dbReference type="NCBI Taxonomy" id="2053526"/>
    <lineage>
        <taxon>Bacteria</taxon>
        <taxon>Katanobacteria</taxon>
    </lineage>
</organism>
<dbReference type="PANTHER" id="PTHR43512:SF4">
    <property type="entry name" value="TRANSLATION FACTOR GUF1 HOMOLOG, CHLOROPLASTIC"/>
    <property type="match status" value="1"/>
</dbReference>
<gene>
    <name evidence="3" type="ORF">ENI09_00775</name>
</gene>
<feature type="coiled-coil region" evidence="1">
    <location>
        <begin position="134"/>
        <end position="161"/>
    </location>
</feature>
<protein>
    <submittedName>
        <fullName evidence="3">GTP-binding protein</fullName>
    </submittedName>
</protein>
<evidence type="ECO:0000256" key="1">
    <source>
        <dbReference type="SAM" id="Coils"/>
    </source>
</evidence>
<reference evidence="3" key="1">
    <citation type="journal article" date="2020" name="mSystems">
        <title>Genome- and Community-Level Interaction Insights into Carbon Utilization and Element Cycling Functions of Hydrothermarchaeota in Hydrothermal Sediment.</title>
        <authorList>
            <person name="Zhou Z."/>
            <person name="Liu Y."/>
            <person name="Xu W."/>
            <person name="Pan J."/>
            <person name="Luo Z.H."/>
            <person name="Li M."/>
        </authorList>
    </citation>
    <scope>NUCLEOTIDE SEQUENCE [LARGE SCALE GENOMIC DNA]</scope>
    <source>
        <strain evidence="3">HyVt-365</strain>
    </source>
</reference>
<dbReference type="GO" id="GO:0003924">
    <property type="term" value="F:GTPase activity"/>
    <property type="evidence" value="ECO:0007669"/>
    <property type="project" value="InterPro"/>
</dbReference>
<dbReference type="Proteomes" id="UP000885744">
    <property type="component" value="Unassembled WGS sequence"/>
</dbReference>
<dbReference type="GO" id="GO:0005525">
    <property type="term" value="F:GTP binding"/>
    <property type="evidence" value="ECO:0007669"/>
    <property type="project" value="InterPro"/>
</dbReference>
<dbReference type="InterPro" id="IPR005225">
    <property type="entry name" value="Small_GTP-bd"/>
</dbReference>
<dbReference type="InterPro" id="IPR027417">
    <property type="entry name" value="P-loop_NTPase"/>
</dbReference>
<dbReference type="Pfam" id="PF00009">
    <property type="entry name" value="GTP_EFTU"/>
    <property type="match status" value="1"/>
</dbReference>
<dbReference type="GO" id="GO:0045727">
    <property type="term" value="P:positive regulation of translation"/>
    <property type="evidence" value="ECO:0007669"/>
    <property type="project" value="TreeGrafter"/>
</dbReference>
<dbReference type="PRINTS" id="PR00315">
    <property type="entry name" value="ELONGATNFCT"/>
</dbReference>
<accession>A0A7C1S9S7</accession>
<dbReference type="Gene3D" id="3.40.50.300">
    <property type="entry name" value="P-loop containing nucleotide triphosphate hydrolases"/>
    <property type="match status" value="1"/>
</dbReference>
<dbReference type="PANTHER" id="PTHR43512">
    <property type="entry name" value="TRANSLATION FACTOR GUF1-RELATED"/>
    <property type="match status" value="1"/>
</dbReference>
<dbReference type="InterPro" id="IPR000795">
    <property type="entry name" value="T_Tr_GTP-bd_dom"/>
</dbReference>
<dbReference type="PROSITE" id="PS51722">
    <property type="entry name" value="G_TR_2"/>
    <property type="match status" value="1"/>
</dbReference>
<dbReference type="EMBL" id="DRHH01000032">
    <property type="protein sequence ID" value="HEB13933.1"/>
    <property type="molecule type" value="Genomic_DNA"/>
</dbReference>
<dbReference type="GO" id="GO:0043022">
    <property type="term" value="F:ribosome binding"/>
    <property type="evidence" value="ECO:0007669"/>
    <property type="project" value="TreeGrafter"/>
</dbReference>
<comment type="caution">
    <text evidence="3">The sequence shown here is derived from an EMBL/GenBank/DDBJ whole genome shotgun (WGS) entry which is preliminary data.</text>
</comment>
<proteinExistence type="predicted"/>
<sequence length="198" mass="21668">MSVKNIRNFSIIAHIDAGKSTLADRLMEKAGLLPPAKTRTPRIDRMELETERGVTIKLKAVRLLYTSNSEAYVLNMIDTPGHVDFSYEVSRSLAACEGALLLVDATSGVQAQTLSHLEKAQELGLEVIGAINKIDAPTARVKEAEEEMHELEIKGEILKISALTGDGVDDIITSIIDRIPAPKGDPEKDLRALVYQSY</sequence>
<dbReference type="SUPFAM" id="SSF52540">
    <property type="entry name" value="P-loop containing nucleoside triphosphate hydrolases"/>
    <property type="match status" value="1"/>
</dbReference>
<dbReference type="InterPro" id="IPR006297">
    <property type="entry name" value="EF-4"/>
</dbReference>
<dbReference type="NCBIfam" id="TIGR00231">
    <property type="entry name" value="small_GTP"/>
    <property type="match status" value="1"/>
</dbReference>
<evidence type="ECO:0000313" key="3">
    <source>
        <dbReference type="EMBL" id="HEB13933.1"/>
    </source>
</evidence>